<organism evidence="1 2">
    <name type="scientific">Trifolium pratense</name>
    <name type="common">Red clover</name>
    <dbReference type="NCBI Taxonomy" id="57577"/>
    <lineage>
        <taxon>Eukaryota</taxon>
        <taxon>Viridiplantae</taxon>
        <taxon>Streptophyta</taxon>
        <taxon>Embryophyta</taxon>
        <taxon>Tracheophyta</taxon>
        <taxon>Spermatophyta</taxon>
        <taxon>Magnoliopsida</taxon>
        <taxon>eudicotyledons</taxon>
        <taxon>Gunneridae</taxon>
        <taxon>Pentapetalae</taxon>
        <taxon>rosids</taxon>
        <taxon>fabids</taxon>
        <taxon>Fabales</taxon>
        <taxon>Fabaceae</taxon>
        <taxon>Papilionoideae</taxon>
        <taxon>50 kb inversion clade</taxon>
        <taxon>NPAAA clade</taxon>
        <taxon>Hologalegina</taxon>
        <taxon>IRL clade</taxon>
        <taxon>Trifolieae</taxon>
        <taxon>Trifolium</taxon>
    </lineage>
</organism>
<accession>A0ACB0KP73</accession>
<proteinExistence type="predicted"/>
<comment type="caution">
    <text evidence="1">The sequence shown here is derived from an EMBL/GenBank/DDBJ whole genome shotgun (WGS) entry which is preliminary data.</text>
</comment>
<name>A0ACB0KP73_TRIPR</name>
<sequence>MSLDVYAIHLLYLFRGTSFDPRASKCVFLGDKQGMKGYVILDTHSRSYSVSRNVEFYELEFPYKPTKCTPQSLPSVSHKESISSIVPYTDPDVDTFESVADIPSCTSIPPTLTPSAPSELDTQQPSDPPNHDTQLLLRSSTRARNPSSYLTDYVCHSANIFHYPITSHINYTNLSPSHLTYVASLNSETGPKSYISASKDPKWIAAMRAEIDALDSIHRWHVHQLDVNNGFLHGDLNEAVYMKVPQGVVSPKPGQVCNADHTLFIESSGTTFSALLVYVDDILLAGPDIAEFDSIKSALHSTFCIKNLGQLKFFFGLEVAHSSHGISICQRKYCLELLEDSGLTHCKPATTPLDPAAKLSTDDSPLFADISAYRRLVGSGLLFPRNSDVQVLRFSNADWGGCLDTRRSISGYCFFIEHSLISWKSKKQSTVSCSSAEAEYRALAAATRELQWISFLLKDLAQSCARQAVLYYDSQSAMHVAANPVFHQRTKHLDINCHIVRLKIQEGLRRLLPVPSASQVADIFTKASHPRPFHALVTSSASYSSSNS</sequence>
<reference evidence="1" key="1">
    <citation type="submission" date="2023-10" db="EMBL/GenBank/DDBJ databases">
        <authorList>
            <person name="Rodriguez Cubillos JULIANA M."/>
            <person name="De Vega J."/>
        </authorList>
    </citation>
    <scope>NUCLEOTIDE SEQUENCE</scope>
</reference>
<protein>
    <submittedName>
        <fullName evidence="1">Uncharacterized protein</fullName>
    </submittedName>
</protein>
<dbReference type="Proteomes" id="UP001177021">
    <property type="component" value="Unassembled WGS sequence"/>
</dbReference>
<evidence type="ECO:0000313" key="2">
    <source>
        <dbReference type="Proteomes" id="UP001177021"/>
    </source>
</evidence>
<evidence type="ECO:0000313" key="1">
    <source>
        <dbReference type="EMBL" id="CAJ2658603.1"/>
    </source>
</evidence>
<gene>
    <name evidence="1" type="ORF">MILVUS5_LOCUS24953</name>
</gene>
<dbReference type="EMBL" id="CASHSV030000311">
    <property type="protein sequence ID" value="CAJ2658603.1"/>
    <property type="molecule type" value="Genomic_DNA"/>
</dbReference>
<keyword evidence="2" id="KW-1185">Reference proteome</keyword>